<dbReference type="InterPro" id="IPR036890">
    <property type="entry name" value="HATPase_C_sf"/>
</dbReference>
<dbReference type="InterPro" id="IPR004358">
    <property type="entry name" value="Sig_transdc_His_kin-like_C"/>
</dbReference>
<feature type="region of interest" description="Disordered" evidence="8">
    <location>
        <begin position="974"/>
        <end position="999"/>
    </location>
</feature>
<keyword evidence="13" id="KW-1185">Reference proteome</keyword>
<feature type="compositionally biased region" description="Low complexity" evidence="8">
    <location>
        <begin position="974"/>
        <end position="988"/>
    </location>
</feature>
<dbReference type="SUPFAM" id="SSF55874">
    <property type="entry name" value="ATPase domain of HSP90 chaperone/DNA topoisomerase II/histidine kinase"/>
    <property type="match status" value="2"/>
</dbReference>
<dbReference type="Pfam" id="PF02518">
    <property type="entry name" value="HATPase_c"/>
    <property type="match status" value="1"/>
</dbReference>
<feature type="compositionally biased region" description="Polar residues" evidence="8">
    <location>
        <begin position="543"/>
        <end position="560"/>
    </location>
</feature>
<feature type="compositionally biased region" description="Polar residues" evidence="8">
    <location>
        <begin position="631"/>
        <end position="657"/>
    </location>
</feature>
<dbReference type="SUPFAM" id="SSF47384">
    <property type="entry name" value="Homodimeric domain of signal transducing histidine kinase"/>
    <property type="match status" value="1"/>
</dbReference>
<sequence>MEESARLSADAAAFLLENQKGLRMHRIMLTFKSSGLEAQFMQAAAKERWPVLMAIFCFDLVTYTIRVGAKAVAEGPEAVLPALFALAPQLLNMAVLYIAIHWINWRSRLAKSQIWAACQEELLLSLVVAMAISWLLLSLRTESAQDYIFACFFLICTSSLLKIRWLLGTLALTPPLLLIASASLWNPAMTAVLPRDAEVHLTVAWATGGLMSFVADSYRRQMFANAELARAAAEKEIEEARARTAAQRALAEAQAQAAQRTLVVAREKAGNEAKSLFMSLMMHEVRTPLNGCLASAEMLLETDLGPEQRELAKTIRVSGSILLSTVSNFLDFFKIEAGKQLDVVRTEMDVQEVVDDVHCIIEAMIGRSADVRLRRPQLQGVPHVVLGDPGRVRGVLLNLYTNAAKFTKKGAISLKVFVAGAEYKGPNTCQQNRQPAQQGRPATQQPAVSTSAFATPFSSDAHRSFDYASSSTEEGSPKAQTDVEANADRNAPAAAGSSTPPLLDALQSALYWPSQSTSAPDPDNRVNGTFATNLPSVREADSMSASNSANLSEVGSQHIANGTRRVSPDRPSKVSTERNRRSADGKGQFGMGRFSWDSAEDKLGHNQRAEAANFAREATAPVSHELRRSNVRVSSDRQPSISSDQADSGVSVASLSQDAGAGLETVQSDENGWHSVMSSRRDAPASTSGRDGESGAPERCLVFEVTDTGCGVAKEGLCSLFKEYVQGTEDEMRRPRHAGGTGLGLSICSKQVAVLGGRIGAASKQAVGSTFWFTIPMITPDMSPSNALLQVRRTASWSSRDAFTDGHLAEERDTLRPGARTRAATSRAHAFRRFHASAQRSSSDSQQAVEIVGQPGEALMGSPGEGGMSAARWMLAAEEAQRRRSESSAMTNDAVSLVRNSRHLSLRMPFTSPLSQDRLHVEGSPAAQMEEARALLHFSSLHGQSDNATAAFSADVRATLRSSLDRSKSAASNAGDALAAASQPSPSLERTPGSLPPVHTDVRRSFQAAQQPGLQDLQGLLPSPSSPHARKSRDGLAEPLPAPQPVGTSPEQLQQQQQQQDQHAYLMHRASSTSMPSQDVMDHSHKGHSAFGNAGKRDSYLAGSGGAGASEGFAGRRKAPMRPSMELRCKQLDLSLLQGRRVLLAEDNLINQTVAKKMLTVLGMVCEVACNGQEGVDAVKRGAADGRPFDCVLMDMAMPIMGGVEAARVLRRLGYTLPIVAMTANASDRDRDECLNAGMDGFLSKPVLKNRLAEAIVQVISGRARYKDASVALAPLKAL</sequence>
<proteinExistence type="predicted"/>
<accession>A0ABR2Z095</accession>
<evidence type="ECO:0000256" key="8">
    <source>
        <dbReference type="SAM" id="MobiDB-lite"/>
    </source>
</evidence>
<dbReference type="InterPro" id="IPR011006">
    <property type="entry name" value="CheY-like_superfamily"/>
</dbReference>
<keyword evidence="4" id="KW-0808">Transferase</keyword>
<keyword evidence="3 6" id="KW-0597">Phosphoprotein</keyword>
<dbReference type="Gene3D" id="3.40.50.2300">
    <property type="match status" value="1"/>
</dbReference>
<feature type="transmembrane region" description="Helical" evidence="9">
    <location>
        <begin position="144"/>
        <end position="161"/>
    </location>
</feature>
<dbReference type="PANTHER" id="PTHR43047">
    <property type="entry name" value="TWO-COMPONENT HISTIDINE PROTEIN KINASE"/>
    <property type="match status" value="1"/>
</dbReference>
<feature type="transmembrane region" description="Helical" evidence="9">
    <location>
        <begin position="121"/>
        <end position="138"/>
    </location>
</feature>
<feature type="transmembrane region" description="Helical" evidence="9">
    <location>
        <begin position="78"/>
        <end position="100"/>
    </location>
</feature>
<dbReference type="Gene3D" id="3.30.565.10">
    <property type="entry name" value="Histidine kinase-like ATPase, C-terminal domain"/>
    <property type="match status" value="2"/>
</dbReference>
<evidence type="ECO:0000256" key="3">
    <source>
        <dbReference type="ARBA" id="ARBA00022553"/>
    </source>
</evidence>
<dbReference type="SMART" id="SM00387">
    <property type="entry name" value="HATPase_c"/>
    <property type="match status" value="1"/>
</dbReference>
<dbReference type="InterPro" id="IPR001789">
    <property type="entry name" value="Sig_transdc_resp-reg_receiver"/>
</dbReference>
<organism evidence="12 13">
    <name type="scientific">Coccomyxa subellipsoidea</name>
    <dbReference type="NCBI Taxonomy" id="248742"/>
    <lineage>
        <taxon>Eukaryota</taxon>
        <taxon>Viridiplantae</taxon>
        <taxon>Chlorophyta</taxon>
        <taxon>core chlorophytes</taxon>
        <taxon>Trebouxiophyceae</taxon>
        <taxon>Trebouxiophyceae incertae sedis</taxon>
        <taxon>Coccomyxaceae</taxon>
        <taxon>Coccomyxa</taxon>
    </lineage>
</organism>
<feature type="region of interest" description="Disordered" evidence="8">
    <location>
        <begin position="614"/>
        <end position="696"/>
    </location>
</feature>
<evidence type="ECO:0000256" key="1">
    <source>
        <dbReference type="ARBA" id="ARBA00000085"/>
    </source>
</evidence>
<dbReference type="EMBL" id="JALJOT010000002">
    <property type="protein sequence ID" value="KAK9917634.1"/>
    <property type="molecule type" value="Genomic_DNA"/>
</dbReference>
<feature type="compositionally biased region" description="Basic and acidic residues" evidence="8">
    <location>
        <begin position="566"/>
        <end position="584"/>
    </location>
</feature>
<dbReference type="Pfam" id="PF00512">
    <property type="entry name" value="HisKA"/>
    <property type="match status" value="1"/>
</dbReference>
<gene>
    <name evidence="12" type="ORF">WJX75_006659</name>
</gene>
<keyword evidence="5" id="KW-0418">Kinase</keyword>
<feature type="compositionally biased region" description="Low complexity" evidence="8">
    <location>
        <begin position="1016"/>
        <end position="1027"/>
    </location>
</feature>
<feature type="domain" description="Histidine kinase" evidence="10">
    <location>
        <begin position="280"/>
        <end position="779"/>
    </location>
</feature>
<evidence type="ECO:0000256" key="9">
    <source>
        <dbReference type="SAM" id="Phobius"/>
    </source>
</evidence>
<feature type="region of interest" description="Disordered" evidence="8">
    <location>
        <begin position="1016"/>
        <end position="1096"/>
    </location>
</feature>
<keyword evidence="9" id="KW-1133">Transmembrane helix</keyword>
<dbReference type="InterPro" id="IPR005467">
    <property type="entry name" value="His_kinase_dom"/>
</dbReference>
<name>A0ABR2Z095_9CHLO</name>
<dbReference type="SMART" id="SM00388">
    <property type="entry name" value="HisKA"/>
    <property type="match status" value="1"/>
</dbReference>
<evidence type="ECO:0000256" key="6">
    <source>
        <dbReference type="PROSITE-ProRule" id="PRU00169"/>
    </source>
</evidence>
<comment type="caution">
    <text evidence="12">The sequence shown here is derived from an EMBL/GenBank/DDBJ whole genome shotgun (WGS) entry which is preliminary data.</text>
</comment>
<dbReference type="Proteomes" id="UP001491310">
    <property type="component" value="Unassembled WGS sequence"/>
</dbReference>
<feature type="modified residue" description="4-aspartylphosphate" evidence="6">
    <location>
        <position position="1195"/>
    </location>
</feature>
<keyword evidence="9" id="KW-0812">Transmembrane</keyword>
<dbReference type="InterPro" id="IPR036097">
    <property type="entry name" value="HisK_dim/P_sf"/>
</dbReference>
<evidence type="ECO:0000259" key="10">
    <source>
        <dbReference type="PROSITE" id="PS50109"/>
    </source>
</evidence>
<dbReference type="Pfam" id="PF00072">
    <property type="entry name" value="Response_reg"/>
    <property type="match status" value="1"/>
</dbReference>
<evidence type="ECO:0000256" key="4">
    <source>
        <dbReference type="ARBA" id="ARBA00022679"/>
    </source>
</evidence>
<dbReference type="PANTHER" id="PTHR43047:SF71">
    <property type="entry name" value="HISTIDINE KINASE CONTAINING CHEY-HOMOLOGOUS RECEIVER DOMAIN-RELATED"/>
    <property type="match status" value="1"/>
</dbReference>
<dbReference type="SMART" id="SM00448">
    <property type="entry name" value="REC"/>
    <property type="match status" value="1"/>
</dbReference>
<keyword evidence="7" id="KW-0175">Coiled coil</keyword>
<feature type="domain" description="Response regulatory" evidence="11">
    <location>
        <begin position="1141"/>
        <end position="1260"/>
    </location>
</feature>
<feature type="transmembrane region" description="Helical" evidence="9">
    <location>
        <begin position="166"/>
        <end position="185"/>
    </location>
</feature>
<evidence type="ECO:0000313" key="12">
    <source>
        <dbReference type="EMBL" id="KAK9917634.1"/>
    </source>
</evidence>
<dbReference type="InterPro" id="IPR003594">
    <property type="entry name" value="HATPase_dom"/>
</dbReference>
<dbReference type="InterPro" id="IPR003661">
    <property type="entry name" value="HisK_dim/P_dom"/>
</dbReference>
<protein>
    <recommendedName>
        <fullName evidence="2">histidine kinase</fullName>
        <ecNumber evidence="2">2.7.13.3</ecNumber>
    </recommendedName>
</protein>
<dbReference type="CDD" id="cd17546">
    <property type="entry name" value="REC_hyHK_CKI1_RcsC-like"/>
    <property type="match status" value="1"/>
</dbReference>
<feature type="region of interest" description="Disordered" evidence="8">
    <location>
        <begin position="463"/>
        <end position="483"/>
    </location>
</feature>
<dbReference type="SUPFAM" id="SSF52172">
    <property type="entry name" value="CheY-like"/>
    <property type="match status" value="1"/>
</dbReference>
<feature type="transmembrane region" description="Helical" evidence="9">
    <location>
        <begin position="49"/>
        <end position="66"/>
    </location>
</feature>
<evidence type="ECO:0000256" key="2">
    <source>
        <dbReference type="ARBA" id="ARBA00012438"/>
    </source>
</evidence>
<feature type="coiled-coil region" evidence="7">
    <location>
        <begin position="223"/>
        <end position="268"/>
    </location>
</feature>
<dbReference type="PROSITE" id="PS50109">
    <property type="entry name" value="HIS_KIN"/>
    <property type="match status" value="1"/>
</dbReference>
<feature type="region of interest" description="Disordered" evidence="8">
    <location>
        <begin position="428"/>
        <end position="450"/>
    </location>
</feature>
<evidence type="ECO:0000259" key="11">
    <source>
        <dbReference type="PROSITE" id="PS50110"/>
    </source>
</evidence>
<dbReference type="PRINTS" id="PR00344">
    <property type="entry name" value="BCTRLSENSOR"/>
</dbReference>
<feature type="compositionally biased region" description="Low complexity" evidence="8">
    <location>
        <begin position="1052"/>
        <end position="1062"/>
    </location>
</feature>
<feature type="region of interest" description="Disordered" evidence="8">
    <location>
        <begin position="808"/>
        <end position="829"/>
    </location>
</feature>
<evidence type="ECO:0000256" key="5">
    <source>
        <dbReference type="ARBA" id="ARBA00022777"/>
    </source>
</evidence>
<evidence type="ECO:0000313" key="13">
    <source>
        <dbReference type="Proteomes" id="UP001491310"/>
    </source>
</evidence>
<dbReference type="EC" id="2.7.13.3" evidence="2"/>
<dbReference type="CDD" id="cd00082">
    <property type="entry name" value="HisKA"/>
    <property type="match status" value="1"/>
</dbReference>
<reference evidence="12 13" key="1">
    <citation type="journal article" date="2024" name="Nat. Commun.">
        <title>Phylogenomics reveals the evolutionary origins of lichenization in chlorophyte algae.</title>
        <authorList>
            <person name="Puginier C."/>
            <person name="Libourel C."/>
            <person name="Otte J."/>
            <person name="Skaloud P."/>
            <person name="Haon M."/>
            <person name="Grisel S."/>
            <person name="Petersen M."/>
            <person name="Berrin J.G."/>
            <person name="Delaux P.M."/>
            <person name="Dal Grande F."/>
            <person name="Keller J."/>
        </authorList>
    </citation>
    <scope>NUCLEOTIDE SEQUENCE [LARGE SCALE GENOMIC DNA]</scope>
    <source>
        <strain evidence="12 13">SAG 216-7</strain>
    </source>
</reference>
<dbReference type="PROSITE" id="PS50110">
    <property type="entry name" value="RESPONSE_REGULATORY"/>
    <property type="match status" value="1"/>
</dbReference>
<comment type="catalytic activity">
    <reaction evidence="1">
        <text>ATP + protein L-histidine = ADP + protein N-phospho-L-histidine.</text>
        <dbReference type="EC" id="2.7.13.3"/>
    </reaction>
</comment>
<keyword evidence="9" id="KW-0472">Membrane</keyword>
<feature type="region of interest" description="Disordered" evidence="8">
    <location>
        <begin position="539"/>
        <end position="594"/>
    </location>
</feature>
<evidence type="ECO:0000256" key="7">
    <source>
        <dbReference type="SAM" id="Coils"/>
    </source>
</evidence>
<dbReference type="Gene3D" id="1.10.287.130">
    <property type="match status" value="1"/>
</dbReference>